<name>A0ABT9Z8L5_9BACI</name>
<feature type="transmembrane region" description="Helical" evidence="1">
    <location>
        <begin position="369"/>
        <end position="391"/>
    </location>
</feature>
<sequence length="479" mass="55520">MNKQRDHIIEILYYNYRIIKDQIIALLTFIIAIVGTSDQYDDWIKIGFIIACCIAVLYSFLLWYYKVYEFKDGVIEYSHGVINRTRNDIPIQRIKSINTSDTVIKRLLKISNLHIELIGGGEVSFVLSNKQIKRLRETIFSQIRTEEGMAKQQVFKPLEYLLIGTTNVSFIIASTSITFSLASYIFHHYPWIFGFEATIEEDNGIIGIVTDVKSFFELPLESIFQTMVYALIAFIIFLVIAIILSSIIAYLTYSSFHIDTNRKEIEISYGKLTKKHFIIPLKQIRSVQIVEPSVLKIFGYAQIKIDNVGLNHTASKSLFITPIIKRSKVNRALSHYLKMFENRDIEMRPSGSALSIYLFLFSYKFVLGVIILSIIVPITIYGLALLPIPLFNGYRKWKHTGLSFDNHFLTYSRATMLKKYKIIIRKKFVETTGVGYNIVTAKNKKANYYFALFSEDINEIYECMLLEDNRKKDFLNYLC</sequence>
<keyword evidence="1" id="KW-1133">Transmembrane helix</keyword>
<accession>A0ABT9Z8L5</accession>
<dbReference type="EMBL" id="JAUSTZ010000012">
    <property type="protein sequence ID" value="MDQ0227928.1"/>
    <property type="molecule type" value="Genomic_DNA"/>
</dbReference>
<feature type="domain" description="YdbS-like PH" evidence="2">
    <location>
        <begin position="64"/>
        <end position="137"/>
    </location>
</feature>
<dbReference type="InterPro" id="IPR005182">
    <property type="entry name" value="YdbS-like_PH"/>
</dbReference>
<keyword evidence="1" id="KW-0472">Membrane</keyword>
<dbReference type="Pfam" id="PF03703">
    <property type="entry name" value="bPH_2"/>
    <property type="match status" value="2"/>
</dbReference>
<reference evidence="3 4" key="1">
    <citation type="submission" date="2023-07" db="EMBL/GenBank/DDBJ databases">
        <title>Genomic Encyclopedia of Type Strains, Phase IV (KMG-IV): sequencing the most valuable type-strain genomes for metagenomic binning, comparative biology and taxonomic classification.</title>
        <authorList>
            <person name="Goeker M."/>
        </authorList>
    </citation>
    <scope>NUCLEOTIDE SEQUENCE [LARGE SCALE GENOMIC DNA]</scope>
    <source>
        <strain evidence="3 4">DSM 17723</strain>
    </source>
</reference>
<feature type="domain" description="YdbS-like PH" evidence="2">
    <location>
        <begin position="258"/>
        <end position="332"/>
    </location>
</feature>
<feature type="transmembrane region" description="Helical" evidence="1">
    <location>
        <begin position="21"/>
        <end position="37"/>
    </location>
</feature>
<feature type="transmembrane region" description="Helical" evidence="1">
    <location>
        <begin position="43"/>
        <end position="65"/>
    </location>
</feature>
<protein>
    <submittedName>
        <fullName evidence="3">Membrane protein YdbT with pleckstrin-like domain</fullName>
    </submittedName>
</protein>
<comment type="caution">
    <text evidence="3">The sequence shown here is derived from an EMBL/GenBank/DDBJ whole genome shotgun (WGS) entry which is preliminary data.</text>
</comment>
<keyword evidence="1" id="KW-0812">Transmembrane</keyword>
<dbReference type="Proteomes" id="UP001232245">
    <property type="component" value="Unassembled WGS sequence"/>
</dbReference>
<evidence type="ECO:0000313" key="4">
    <source>
        <dbReference type="Proteomes" id="UP001232245"/>
    </source>
</evidence>
<proteinExistence type="predicted"/>
<gene>
    <name evidence="3" type="ORF">J2S02_004275</name>
</gene>
<keyword evidence="4" id="KW-1185">Reference proteome</keyword>
<feature type="transmembrane region" description="Helical" evidence="1">
    <location>
        <begin position="160"/>
        <end position="186"/>
    </location>
</feature>
<dbReference type="PANTHER" id="PTHR34473">
    <property type="entry name" value="UPF0699 TRANSMEMBRANE PROTEIN YDBS"/>
    <property type="match status" value="1"/>
</dbReference>
<evidence type="ECO:0000259" key="2">
    <source>
        <dbReference type="Pfam" id="PF03703"/>
    </source>
</evidence>
<organism evidence="3 4">
    <name type="scientific">Metabacillus niabensis</name>
    <dbReference type="NCBI Taxonomy" id="324854"/>
    <lineage>
        <taxon>Bacteria</taxon>
        <taxon>Bacillati</taxon>
        <taxon>Bacillota</taxon>
        <taxon>Bacilli</taxon>
        <taxon>Bacillales</taxon>
        <taxon>Bacillaceae</taxon>
        <taxon>Metabacillus</taxon>
    </lineage>
</organism>
<feature type="transmembrane region" description="Helical" evidence="1">
    <location>
        <begin position="227"/>
        <end position="253"/>
    </location>
</feature>
<dbReference type="RefSeq" id="WP_174880620.1">
    <property type="nucleotide sequence ID" value="NZ_CADEPK010000221.1"/>
</dbReference>
<dbReference type="PANTHER" id="PTHR34473:SF2">
    <property type="entry name" value="UPF0699 TRANSMEMBRANE PROTEIN YDBT"/>
    <property type="match status" value="1"/>
</dbReference>
<evidence type="ECO:0000256" key="1">
    <source>
        <dbReference type="SAM" id="Phobius"/>
    </source>
</evidence>
<evidence type="ECO:0000313" key="3">
    <source>
        <dbReference type="EMBL" id="MDQ0227928.1"/>
    </source>
</evidence>